<sequence>MVSGQRTFIMLGRQLFISTCKFLMVVVVVLEVSPLYSRTILTSVLKIVTLVSVKRCFDFHMFFDCRNAVLALPILAFKSASDAPRLSMILPRCVKLSTSSTVSLSDAIGLLFSVLYFRILFSRCLC</sequence>
<keyword evidence="2" id="KW-1185">Reference proteome</keyword>
<accession>A0A183LRG1</accession>
<protein>
    <submittedName>
        <fullName evidence="1">Uncharacterized protein</fullName>
    </submittedName>
</protein>
<proteinExistence type="predicted"/>
<dbReference type="EMBL" id="UZAI01002365">
    <property type="protein sequence ID" value="VDO70826.1"/>
    <property type="molecule type" value="Genomic_DNA"/>
</dbReference>
<dbReference type="AlphaFoldDB" id="A0A183LRG1"/>
<organism evidence="1 2">
    <name type="scientific">Schistosoma margrebowiei</name>
    <dbReference type="NCBI Taxonomy" id="48269"/>
    <lineage>
        <taxon>Eukaryota</taxon>
        <taxon>Metazoa</taxon>
        <taxon>Spiralia</taxon>
        <taxon>Lophotrochozoa</taxon>
        <taxon>Platyhelminthes</taxon>
        <taxon>Trematoda</taxon>
        <taxon>Digenea</taxon>
        <taxon>Strigeidida</taxon>
        <taxon>Schistosomatoidea</taxon>
        <taxon>Schistosomatidae</taxon>
        <taxon>Schistosoma</taxon>
    </lineage>
</organism>
<gene>
    <name evidence="1" type="ORF">SMRZ_LOCUS6386</name>
</gene>
<evidence type="ECO:0000313" key="1">
    <source>
        <dbReference type="EMBL" id="VDO70826.1"/>
    </source>
</evidence>
<reference evidence="1 2" key="1">
    <citation type="submission" date="2018-11" db="EMBL/GenBank/DDBJ databases">
        <authorList>
            <consortium name="Pathogen Informatics"/>
        </authorList>
    </citation>
    <scope>NUCLEOTIDE SEQUENCE [LARGE SCALE GENOMIC DNA]</scope>
    <source>
        <strain evidence="1 2">Zambia</strain>
    </source>
</reference>
<dbReference type="Proteomes" id="UP000277204">
    <property type="component" value="Unassembled WGS sequence"/>
</dbReference>
<evidence type="ECO:0000313" key="2">
    <source>
        <dbReference type="Proteomes" id="UP000277204"/>
    </source>
</evidence>
<name>A0A183LRG1_9TREM</name>